<gene>
    <name evidence="7" type="primary">tap_7</name>
    <name evidence="7" type="ORF">Verru16b_03341</name>
</gene>
<evidence type="ECO:0000256" key="5">
    <source>
        <dbReference type="SAM" id="Phobius"/>
    </source>
</evidence>
<sequence>MTLNGKILLSLLGGISAIYLGSQAVQWQRSNSLVKALAADNLRHEEADQWQWIETLEHATESAIVDAMSEGEMDKVRFLVEEQRKVQGVQELSVYGTKGKVLYSSRPEALKRPLPEALQGLLKSPEVVKQQTDDSFIIYRPMAVTESCFECHKNYRGRAVAGIIAYQFSNESLKQSRVQWTGAAQRLQSDMLRSTVLTSVFLLGGVALLTLYLIRRQVVRPLQAIATRLGVQAGAVGEAARTIATSSQSMAAGASQQAAAIEETGASLEELSGMTKQNAEAASQAETTVRDEVTPNYQRIAGLSAQMEGTLAQAVTAGAETAKIIRTIDEIAFQTNILALNAAVEAARAGEAGSGFAVVAEEVRNLARRSAEAAKTTEGLLENSRQHLQETQRDFAQVRAAIVGNAQATERLGQLVAGISQASREQAAGVGQINQAAREMDEVTQRNAAGADQNAASAQQLAGQSEQLDAAVQALASLIDGGAPATEEALGGGPDVFRQPVRESLSLTGAAG</sequence>
<dbReference type="EMBL" id="CP016094">
    <property type="protein sequence ID" value="AOS46242.1"/>
    <property type="molecule type" value="Genomic_DNA"/>
</dbReference>
<accession>A0A1D8AZC2</accession>
<evidence type="ECO:0000256" key="4">
    <source>
        <dbReference type="SAM" id="MobiDB-lite"/>
    </source>
</evidence>
<name>A0A1D8AZC2_9BACT</name>
<keyword evidence="5" id="KW-1133">Transmembrane helix</keyword>
<dbReference type="GO" id="GO:0006935">
    <property type="term" value="P:chemotaxis"/>
    <property type="evidence" value="ECO:0007669"/>
    <property type="project" value="TreeGrafter"/>
</dbReference>
<reference evidence="7 8" key="1">
    <citation type="submission" date="2016-06" db="EMBL/GenBank/DDBJ databases">
        <title>Three novel species with peptidoglycan cell walls form the new genus Lacunisphaera gen. nov. in the family Opitutaceae of the verrucomicrobial subdivision 4.</title>
        <authorList>
            <person name="Rast P."/>
            <person name="Gloeckner I."/>
            <person name="Jogler M."/>
            <person name="Boedeker C."/>
            <person name="Jeske O."/>
            <person name="Wiegand S."/>
            <person name="Reinhardt R."/>
            <person name="Schumann P."/>
            <person name="Rohde M."/>
            <person name="Spring S."/>
            <person name="Gloeckner F.O."/>
            <person name="Jogler C."/>
        </authorList>
    </citation>
    <scope>NUCLEOTIDE SEQUENCE [LARGE SCALE GENOMIC DNA]</scope>
    <source>
        <strain evidence="7 8">IG16b</strain>
    </source>
</reference>
<evidence type="ECO:0000313" key="7">
    <source>
        <dbReference type="EMBL" id="AOS46242.1"/>
    </source>
</evidence>
<dbReference type="Gene3D" id="1.10.287.950">
    <property type="entry name" value="Methyl-accepting chemotaxis protein"/>
    <property type="match status" value="1"/>
</dbReference>
<dbReference type="KEGG" id="obg:Verru16b_03341"/>
<dbReference type="InterPro" id="IPR004089">
    <property type="entry name" value="MCPsignal_dom"/>
</dbReference>
<evidence type="ECO:0000259" key="6">
    <source>
        <dbReference type="PROSITE" id="PS50111"/>
    </source>
</evidence>
<feature type="transmembrane region" description="Helical" evidence="5">
    <location>
        <begin position="196"/>
        <end position="214"/>
    </location>
</feature>
<evidence type="ECO:0000313" key="8">
    <source>
        <dbReference type="Proteomes" id="UP000095228"/>
    </source>
</evidence>
<dbReference type="SMART" id="SM00283">
    <property type="entry name" value="MA"/>
    <property type="match status" value="1"/>
</dbReference>
<dbReference type="Proteomes" id="UP000095228">
    <property type="component" value="Chromosome"/>
</dbReference>
<keyword evidence="8" id="KW-1185">Reference proteome</keyword>
<organism evidence="7 8">
    <name type="scientific">Lacunisphaera limnophila</name>
    <dbReference type="NCBI Taxonomy" id="1838286"/>
    <lineage>
        <taxon>Bacteria</taxon>
        <taxon>Pseudomonadati</taxon>
        <taxon>Verrucomicrobiota</taxon>
        <taxon>Opitutia</taxon>
        <taxon>Opitutales</taxon>
        <taxon>Opitutaceae</taxon>
        <taxon>Lacunisphaera</taxon>
    </lineage>
</organism>
<dbReference type="GO" id="GO:0004888">
    <property type="term" value="F:transmembrane signaling receptor activity"/>
    <property type="evidence" value="ECO:0007669"/>
    <property type="project" value="TreeGrafter"/>
</dbReference>
<proteinExistence type="inferred from homology"/>
<dbReference type="Gene3D" id="3.30.450.290">
    <property type="match status" value="1"/>
</dbReference>
<evidence type="ECO:0000256" key="3">
    <source>
        <dbReference type="PROSITE-ProRule" id="PRU00284"/>
    </source>
</evidence>
<feature type="domain" description="Methyl-accepting transducer" evidence="6">
    <location>
        <begin position="232"/>
        <end position="462"/>
    </location>
</feature>
<dbReference type="OrthoDB" id="196085at2"/>
<dbReference type="GO" id="GO:0005886">
    <property type="term" value="C:plasma membrane"/>
    <property type="evidence" value="ECO:0007669"/>
    <property type="project" value="TreeGrafter"/>
</dbReference>
<dbReference type="SUPFAM" id="SSF58104">
    <property type="entry name" value="Methyl-accepting chemotaxis protein (MCP) signaling domain"/>
    <property type="match status" value="1"/>
</dbReference>
<dbReference type="AlphaFoldDB" id="A0A1D8AZC2"/>
<dbReference type="PANTHER" id="PTHR43531:SF14">
    <property type="entry name" value="METHYL-ACCEPTING CHEMOTAXIS PROTEIN I-RELATED"/>
    <property type="match status" value="1"/>
</dbReference>
<keyword evidence="3" id="KW-0807">Transducer</keyword>
<dbReference type="STRING" id="1838286.Verru16b_03341"/>
<keyword evidence="5" id="KW-0812">Transmembrane</keyword>
<dbReference type="RefSeq" id="WP_069963318.1">
    <property type="nucleotide sequence ID" value="NZ_CP016094.1"/>
</dbReference>
<evidence type="ECO:0000256" key="1">
    <source>
        <dbReference type="ARBA" id="ARBA00022481"/>
    </source>
</evidence>
<dbReference type="InterPro" id="IPR051310">
    <property type="entry name" value="MCP_chemotaxis"/>
</dbReference>
<keyword evidence="1" id="KW-0488">Methylation</keyword>
<dbReference type="GO" id="GO:0007165">
    <property type="term" value="P:signal transduction"/>
    <property type="evidence" value="ECO:0007669"/>
    <property type="project" value="UniProtKB-KW"/>
</dbReference>
<feature type="region of interest" description="Disordered" evidence="4">
    <location>
        <begin position="486"/>
        <end position="512"/>
    </location>
</feature>
<dbReference type="PANTHER" id="PTHR43531">
    <property type="entry name" value="PROTEIN ICFG"/>
    <property type="match status" value="1"/>
</dbReference>
<protein>
    <submittedName>
        <fullName evidence="7">Methyl-accepting chemotaxis protein IV</fullName>
    </submittedName>
</protein>
<evidence type="ECO:0000256" key="2">
    <source>
        <dbReference type="ARBA" id="ARBA00029447"/>
    </source>
</evidence>
<dbReference type="Pfam" id="PF00015">
    <property type="entry name" value="MCPsignal"/>
    <property type="match status" value="1"/>
</dbReference>
<comment type="similarity">
    <text evidence="2">Belongs to the methyl-accepting chemotaxis (MCP) protein family.</text>
</comment>
<dbReference type="PROSITE" id="PS50111">
    <property type="entry name" value="CHEMOTAXIS_TRANSDUC_2"/>
    <property type="match status" value="1"/>
</dbReference>
<keyword evidence="5" id="KW-0472">Membrane</keyword>